<sequence>MRVESVVYIRSSQDTLRASQDTFRASSALPYRGFPSKAAYLQALRQFADSKMYFETDSQLVGFYGTKTTEEILEEEGGWRSKTKAQRQAEKDRKKGGVERARTSLATVPEDSGHVADDKIQVRGMRRFSRGIG</sequence>
<dbReference type="EMBL" id="CP042189">
    <property type="protein sequence ID" value="QDS70838.1"/>
    <property type="molecule type" value="Genomic_DNA"/>
</dbReference>
<dbReference type="OrthoDB" id="5381976at2759"/>
<organism evidence="2 3">
    <name type="scientific">Venturia effusa</name>
    <dbReference type="NCBI Taxonomy" id="50376"/>
    <lineage>
        <taxon>Eukaryota</taxon>
        <taxon>Fungi</taxon>
        <taxon>Dikarya</taxon>
        <taxon>Ascomycota</taxon>
        <taxon>Pezizomycotina</taxon>
        <taxon>Dothideomycetes</taxon>
        <taxon>Pleosporomycetidae</taxon>
        <taxon>Venturiales</taxon>
        <taxon>Venturiaceae</taxon>
        <taxon>Venturia</taxon>
    </lineage>
</organism>
<keyword evidence="3" id="KW-1185">Reference proteome</keyword>
<reference evidence="2 3" key="1">
    <citation type="submission" date="2019-07" db="EMBL/GenBank/DDBJ databases">
        <title>Finished genome of Venturia effusa.</title>
        <authorList>
            <person name="Young C.A."/>
            <person name="Cox M.P."/>
            <person name="Ganley A.R.D."/>
            <person name="David W.J."/>
        </authorList>
    </citation>
    <scope>NUCLEOTIDE SEQUENCE [LARGE SCALE GENOMIC DNA]</scope>
    <source>
        <strain evidence="3">albino</strain>
    </source>
</reference>
<proteinExistence type="predicted"/>
<protein>
    <submittedName>
        <fullName evidence="2">Uncharacterized protein</fullName>
    </submittedName>
</protein>
<accession>A0A517L5G6</accession>
<feature type="compositionally biased region" description="Basic and acidic residues" evidence="1">
    <location>
        <begin position="87"/>
        <end position="102"/>
    </location>
</feature>
<name>A0A517L5G6_9PEZI</name>
<evidence type="ECO:0000313" key="2">
    <source>
        <dbReference type="EMBL" id="QDS70838.1"/>
    </source>
</evidence>
<gene>
    <name evidence="2" type="ORF">FKW77_005140</name>
</gene>
<dbReference type="Proteomes" id="UP000316270">
    <property type="component" value="Chromosome 5"/>
</dbReference>
<evidence type="ECO:0000256" key="1">
    <source>
        <dbReference type="SAM" id="MobiDB-lite"/>
    </source>
</evidence>
<evidence type="ECO:0000313" key="3">
    <source>
        <dbReference type="Proteomes" id="UP000316270"/>
    </source>
</evidence>
<feature type="region of interest" description="Disordered" evidence="1">
    <location>
        <begin position="74"/>
        <end position="115"/>
    </location>
</feature>
<dbReference type="AlphaFoldDB" id="A0A517L5G6"/>